<name>A0A558BY14_9BACT</name>
<dbReference type="Gene3D" id="1.50.10.20">
    <property type="match status" value="1"/>
</dbReference>
<dbReference type="Pfam" id="PF20737">
    <property type="entry name" value="Glyco_hydro127C"/>
    <property type="match status" value="1"/>
</dbReference>
<dbReference type="InterPro" id="IPR008928">
    <property type="entry name" value="6-hairpin_glycosidase_sf"/>
</dbReference>
<feature type="domain" description="Non-reducing end beta-L-arabinofuranosidase-like GH127 C-terminal" evidence="4">
    <location>
        <begin position="563"/>
        <end position="669"/>
    </location>
</feature>
<feature type="domain" description="Non-reducing end beta-L-arabinofuranosidase-like GH127 middle" evidence="3">
    <location>
        <begin position="450"/>
        <end position="561"/>
    </location>
</feature>
<proteinExistence type="predicted"/>
<keyword evidence="5" id="KW-0378">Hydrolase</keyword>
<dbReference type="RefSeq" id="WP_144846267.1">
    <property type="nucleotide sequence ID" value="NZ_VMRJ01000002.1"/>
</dbReference>
<protein>
    <submittedName>
        <fullName evidence="5">Glycoside hydrolase family 127 protein</fullName>
    </submittedName>
</protein>
<gene>
    <name evidence="5" type="ORF">FNT36_08140</name>
</gene>
<reference evidence="5 6" key="1">
    <citation type="submission" date="2019-07" db="EMBL/GenBank/DDBJ databases">
        <title>Hymenobacter sp. straun FUR1 Genome sequencing and assembly.</title>
        <authorList>
            <person name="Chhetri G."/>
        </authorList>
    </citation>
    <scope>NUCLEOTIDE SEQUENCE [LARGE SCALE GENOMIC DNA]</scope>
    <source>
        <strain evidence="5 6">Fur1</strain>
    </source>
</reference>
<dbReference type="OrthoDB" id="9757939at2"/>
<evidence type="ECO:0000259" key="2">
    <source>
        <dbReference type="Pfam" id="PF07944"/>
    </source>
</evidence>
<dbReference type="AlphaFoldDB" id="A0A558BY14"/>
<dbReference type="Proteomes" id="UP000317624">
    <property type="component" value="Unassembled WGS sequence"/>
</dbReference>
<keyword evidence="1" id="KW-0732">Signal</keyword>
<dbReference type="EMBL" id="VMRJ01000002">
    <property type="protein sequence ID" value="TVT41408.1"/>
    <property type="molecule type" value="Genomic_DNA"/>
</dbReference>
<evidence type="ECO:0000313" key="6">
    <source>
        <dbReference type="Proteomes" id="UP000317624"/>
    </source>
</evidence>
<evidence type="ECO:0000256" key="1">
    <source>
        <dbReference type="SAM" id="SignalP"/>
    </source>
</evidence>
<dbReference type="PANTHER" id="PTHR43465:SF2">
    <property type="entry name" value="DUF1680 DOMAIN PROTEIN (AFU_ORTHOLOGUE AFUA_1G08910)"/>
    <property type="match status" value="1"/>
</dbReference>
<dbReference type="GO" id="GO:0016787">
    <property type="term" value="F:hydrolase activity"/>
    <property type="evidence" value="ECO:0007669"/>
    <property type="project" value="UniProtKB-KW"/>
</dbReference>
<dbReference type="Pfam" id="PF20736">
    <property type="entry name" value="Glyco_hydro127M"/>
    <property type="match status" value="1"/>
</dbReference>
<sequence>MHYASLSQQVKHFLTASCLLGAAGVAQAQAVADYPIRPVSFTQVKLTDNFWLPRLKTNTDVTIPASFQRCEATNRVKNFEMAAAKSGKFATTYPFDDTDIYKTIEGASYSLSLYPDEHLKEYVDALIKKVAAAQEPDGYLYTARTIDPAHPHSWAGKERWEKERELSHELYNSGHLYEAAVAHYQATGQKNLLNIALKNADLVCSVFGPGRRAVAPGHEIVEMGLVKLYRVTGQAKYLNTAKFFLDQRGQYKGYDFKSTDEWKNGQYWQDDKPVVAQTEAEGHAVRAEYLYSAMADVAALTGDKPLLAAVDTIWKNMVTKKMYVQGGTGAVGGGERFGANYELPNATAYNETCASVADVYWQQRMFQLHGDAKYADIMEKVLYNGLISGVGLDGKSFFYTNAMQIKGGLGTKDTEPARSGWFDCSCCPTNLARLFPSLPGYVYGQHDKDLYVNLFVSSTANLTVNKKPVQLVQQNNYPWDGGLKFVVNPAASTDFNLLVRVPGWARGEAMPSDLYTFATPTKSEVVIKVNGKPTAYTLRNGYAVLPRKWRKGDVVEMTLPMDVRRVVANPNVKDDLGKVALQRGPIMYCAEWTDNKGKASNLVVPPTATFTAAYRPELLNGVTTLTATVPAVQVDAAASTIQTVPQTLTAIPYYAWANRGKGEMTVWFPAQIVDVDLVTRPAELPGTGK</sequence>
<evidence type="ECO:0000313" key="5">
    <source>
        <dbReference type="EMBL" id="TVT41408.1"/>
    </source>
</evidence>
<dbReference type="InterPro" id="IPR012878">
    <property type="entry name" value="Beta-AFase-like_GH127_cat"/>
</dbReference>
<evidence type="ECO:0000259" key="4">
    <source>
        <dbReference type="Pfam" id="PF20737"/>
    </source>
</evidence>
<comment type="caution">
    <text evidence="5">The sequence shown here is derived from an EMBL/GenBank/DDBJ whole genome shotgun (WGS) entry which is preliminary data.</text>
</comment>
<keyword evidence="6" id="KW-1185">Reference proteome</keyword>
<dbReference type="SUPFAM" id="SSF48208">
    <property type="entry name" value="Six-hairpin glycosidases"/>
    <property type="match status" value="1"/>
</dbReference>
<accession>A0A558BY14</accession>
<dbReference type="GO" id="GO:0005975">
    <property type="term" value="P:carbohydrate metabolic process"/>
    <property type="evidence" value="ECO:0007669"/>
    <property type="project" value="InterPro"/>
</dbReference>
<dbReference type="InterPro" id="IPR049049">
    <property type="entry name" value="Beta-AFase-like_GH127_C"/>
</dbReference>
<feature type="signal peptide" evidence="1">
    <location>
        <begin position="1"/>
        <end position="28"/>
    </location>
</feature>
<feature type="domain" description="Non-reducing end beta-L-arabinofuranosidase-like GH127 catalytic" evidence="2">
    <location>
        <begin position="43"/>
        <end position="439"/>
    </location>
</feature>
<organism evidence="5 6">
    <name type="scientific">Hymenobacter setariae</name>
    <dbReference type="NCBI Taxonomy" id="2594794"/>
    <lineage>
        <taxon>Bacteria</taxon>
        <taxon>Pseudomonadati</taxon>
        <taxon>Bacteroidota</taxon>
        <taxon>Cytophagia</taxon>
        <taxon>Cytophagales</taxon>
        <taxon>Hymenobacteraceae</taxon>
        <taxon>Hymenobacter</taxon>
    </lineage>
</organism>
<dbReference type="InterPro" id="IPR049046">
    <property type="entry name" value="Beta-AFase-like_GH127_middle"/>
</dbReference>
<dbReference type="PANTHER" id="PTHR43465">
    <property type="entry name" value="DUF1680 DOMAIN PROTEIN (AFU_ORTHOLOGUE AFUA_1G08910)"/>
    <property type="match status" value="1"/>
</dbReference>
<dbReference type="Pfam" id="PF07944">
    <property type="entry name" value="Beta-AFase-like_GH127_cat"/>
    <property type="match status" value="1"/>
</dbReference>
<feature type="chain" id="PRO_5022062552" evidence="1">
    <location>
        <begin position="29"/>
        <end position="689"/>
    </location>
</feature>
<evidence type="ECO:0000259" key="3">
    <source>
        <dbReference type="Pfam" id="PF20736"/>
    </source>
</evidence>
<dbReference type="InterPro" id="IPR049174">
    <property type="entry name" value="Beta-AFase-like"/>
</dbReference>